<evidence type="ECO:0000313" key="12">
    <source>
        <dbReference type="EMBL" id="GIP15593.1"/>
    </source>
</evidence>
<dbReference type="Pfam" id="PF00664">
    <property type="entry name" value="ABC_membrane"/>
    <property type="match status" value="1"/>
</dbReference>
<evidence type="ECO:0000256" key="4">
    <source>
        <dbReference type="ARBA" id="ARBA00022692"/>
    </source>
</evidence>
<evidence type="ECO:0000259" key="10">
    <source>
        <dbReference type="PROSITE" id="PS50893"/>
    </source>
</evidence>
<evidence type="ECO:0000256" key="9">
    <source>
        <dbReference type="SAM" id="Phobius"/>
    </source>
</evidence>
<protein>
    <submittedName>
        <fullName evidence="12">ATPase</fullName>
    </submittedName>
</protein>
<dbReference type="Gene3D" id="3.40.50.300">
    <property type="entry name" value="P-loop containing nucleotide triphosphate hydrolases"/>
    <property type="match status" value="1"/>
</dbReference>
<feature type="transmembrane region" description="Helical" evidence="9">
    <location>
        <begin position="160"/>
        <end position="179"/>
    </location>
</feature>
<comment type="subcellular location">
    <subcellularLocation>
        <location evidence="1">Cell membrane</location>
        <topology evidence="1">Multi-pass membrane protein</topology>
    </subcellularLocation>
</comment>
<dbReference type="EMBL" id="BOSE01000002">
    <property type="protein sequence ID" value="GIP15593.1"/>
    <property type="molecule type" value="Genomic_DNA"/>
</dbReference>
<dbReference type="PROSITE" id="PS50929">
    <property type="entry name" value="ABC_TM1F"/>
    <property type="match status" value="1"/>
</dbReference>
<evidence type="ECO:0000259" key="11">
    <source>
        <dbReference type="PROSITE" id="PS50929"/>
    </source>
</evidence>
<dbReference type="RefSeq" id="WP_213513890.1">
    <property type="nucleotide sequence ID" value="NZ_BOSE01000002.1"/>
</dbReference>
<dbReference type="SMART" id="SM00382">
    <property type="entry name" value="AAA"/>
    <property type="match status" value="1"/>
</dbReference>
<organism evidence="12 13">
    <name type="scientific">Paenibacillus montaniterrae</name>
    <dbReference type="NCBI Taxonomy" id="429341"/>
    <lineage>
        <taxon>Bacteria</taxon>
        <taxon>Bacillati</taxon>
        <taxon>Bacillota</taxon>
        <taxon>Bacilli</taxon>
        <taxon>Bacillales</taxon>
        <taxon>Paenibacillaceae</taxon>
        <taxon>Paenibacillus</taxon>
    </lineage>
</organism>
<dbReference type="GO" id="GO:0005524">
    <property type="term" value="F:ATP binding"/>
    <property type="evidence" value="ECO:0007669"/>
    <property type="project" value="UniProtKB-KW"/>
</dbReference>
<dbReference type="SUPFAM" id="SSF52540">
    <property type="entry name" value="P-loop containing nucleoside triphosphate hydrolases"/>
    <property type="match status" value="1"/>
</dbReference>
<keyword evidence="8 9" id="KW-0472">Membrane</keyword>
<sequence length="601" mass="67496">MDSQGIIAQFFKKTWLAYVISIVLHGLANLVHVQFPRVLGEFTDQLQLKQLTWEGIVQAGWALLLIGVCFTVLGGIAQYLVMYTGRYFEFMNRRRLYHHFLDLSERFYANHGVGKLLSYFMNDVTAVRESISQGINQTANATMLLISTITMLLMSNVPLYLVMICIVPLLLIPVIVVWIGPIIKRRSMKVQEALSAMTASAEEQFAGIRVTKTFAVESIMNERFGETVDTIRNRQLRLVRMSSLFQATIPFLGSLSLIVAMVYGGYLTLQGTITLGSFVALTLYVRMLMTPLQQLGNVINVVQRARASLERLNALLAEKKEIVQLEDAKELPLDNMSIELRGLSFSYEELAAEEEVNDEERSYAGNRHMALRNIALSIPAGTTLGIIGRTGSGKTTLMKLLLRLYDPPPNTIFYGGQDIRELKLSSLRENIGYVPQDGFLFSTTIRENIAFSKRDIEQEEVIEAAKQAKIYDNIMEFPKRFDTTLGERGITLSGGQRQRTSLARGMIKKAPLLILDDSVSAVDSITEAEILHNLAKQRKGRTTIIIANRVSALKQADQIIVLDQGTIVQQGKHEQLVQQEGLYRTLYELQEEGTRNGTRDS</sequence>
<keyword evidence="5" id="KW-0547">Nucleotide-binding</keyword>
<dbReference type="GO" id="GO:0005886">
    <property type="term" value="C:plasma membrane"/>
    <property type="evidence" value="ECO:0007669"/>
    <property type="project" value="UniProtKB-SubCell"/>
</dbReference>
<keyword evidence="4 9" id="KW-0812">Transmembrane</keyword>
<dbReference type="GO" id="GO:0016887">
    <property type="term" value="F:ATP hydrolysis activity"/>
    <property type="evidence" value="ECO:0007669"/>
    <property type="project" value="InterPro"/>
</dbReference>
<comment type="caution">
    <text evidence="12">The sequence shown here is derived from an EMBL/GenBank/DDBJ whole genome shotgun (WGS) entry which is preliminary data.</text>
</comment>
<dbReference type="CDD" id="cd18541">
    <property type="entry name" value="ABC_6TM_TmrB_like"/>
    <property type="match status" value="1"/>
</dbReference>
<evidence type="ECO:0000256" key="1">
    <source>
        <dbReference type="ARBA" id="ARBA00004651"/>
    </source>
</evidence>
<feature type="transmembrane region" description="Helical" evidence="9">
    <location>
        <begin position="244"/>
        <end position="263"/>
    </location>
</feature>
<dbReference type="InterPro" id="IPR003593">
    <property type="entry name" value="AAA+_ATPase"/>
</dbReference>
<evidence type="ECO:0000256" key="7">
    <source>
        <dbReference type="ARBA" id="ARBA00022989"/>
    </source>
</evidence>
<reference evidence="12" key="1">
    <citation type="submission" date="2021-03" db="EMBL/GenBank/DDBJ databases">
        <title>Antimicrobial resistance genes in bacteria isolated from Japanese honey, and their potential for conferring macrolide and lincosamide resistance in the American foulbrood pathogen Paenibacillus larvae.</title>
        <authorList>
            <person name="Okamoto M."/>
            <person name="Kumagai M."/>
            <person name="Kanamori H."/>
            <person name="Takamatsu D."/>
        </authorList>
    </citation>
    <scope>NUCLEOTIDE SEQUENCE</scope>
    <source>
        <strain evidence="12">J40TS1</strain>
    </source>
</reference>
<keyword evidence="13" id="KW-1185">Reference proteome</keyword>
<dbReference type="InterPro" id="IPR003439">
    <property type="entry name" value="ABC_transporter-like_ATP-bd"/>
</dbReference>
<evidence type="ECO:0000256" key="5">
    <source>
        <dbReference type="ARBA" id="ARBA00022741"/>
    </source>
</evidence>
<dbReference type="GO" id="GO:0015421">
    <property type="term" value="F:ABC-type oligopeptide transporter activity"/>
    <property type="evidence" value="ECO:0007669"/>
    <property type="project" value="TreeGrafter"/>
</dbReference>
<dbReference type="AlphaFoldDB" id="A0A920CXR8"/>
<dbReference type="InterPro" id="IPR039421">
    <property type="entry name" value="Type_1_exporter"/>
</dbReference>
<dbReference type="PROSITE" id="PS50893">
    <property type="entry name" value="ABC_TRANSPORTER_2"/>
    <property type="match status" value="1"/>
</dbReference>
<feature type="domain" description="ABC transporter" evidence="10">
    <location>
        <begin position="356"/>
        <end position="589"/>
    </location>
</feature>
<feature type="transmembrane region" description="Helical" evidence="9">
    <location>
        <begin position="55"/>
        <end position="81"/>
    </location>
</feature>
<dbReference type="InterPro" id="IPR011527">
    <property type="entry name" value="ABC1_TM_dom"/>
</dbReference>
<dbReference type="FunFam" id="3.40.50.300:FF:000221">
    <property type="entry name" value="Multidrug ABC transporter ATP-binding protein"/>
    <property type="match status" value="1"/>
</dbReference>
<evidence type="ECO:0000256" key="3">
    <source>
        <dbReference type="ARBA" id="ARBA00022475"/>
    </source>
</evidence>
<accession>A0A920CXR8</accession>
<gene>
    <name evidence="12" type="ORF">J40TS1_12350</name>
</gene>
<evidence type="ECO:0000256" key="2">
    <source>
        <dbReference type="ARBA" id="ARBA00022448"/>
    </source>
</evidence>
<dbReference type="Gene3D" id="1.20.1560.10">
    <property type="entry name" value="ABC transporter type 1, transmembrane domain"/>
    <property type="match status" value="1"/>
</dbReference>
<name>A0A920CXR8_9BACL</name>
<dbReference type="SUPFAM" id="SSF90123">
    <property type="entry name" value="ABC transporter transmembrane region"/>
    <property type="match status" value="1"/>
</dbReference>
<dbReference type="Proteomes" id="UP000683139">
    <property type="component" value="Unassembled WGS sequence"/>
</dbReference>
<dbReference type="InterPro" id="IPR036640">
    <property type="entry name" value="ABC1_TM_sf"/>
</dbReference>
<keyword evidence="2" id="KW-0813">Transport</keyword>
<keyword evidence="3" id="KW-1003">Cell membrane</keyword>
<feature type="domain" description="ABC transmembrane type-1" evidence="11">
    <location>
        <begin position="19"/>
        <end position="304"/>
    </location>
</feature>
<dbReference type="Pfam" id="PF00005">
    <property type="entry name" value="ABC_tran"/>
    <property type="match status" value="1"/>
</dbReference>
<evidence type="ECO:0000313" key="13">
    <source>
        <dbReference type="Proteomes" id="UP000683139"/>
    </source>
</evidence>
<keyword evidence="7 9" id="KW-1133">Transmembrane helix</keyword>
<evidence type="ECO:0000256" key="8">
    <source>
        <dbReference type="ARBA" id="ARBA00023136"/>
    </source>
</evidence>
<dbReference type="PANTHER" id="PTHR43394">
    <property type="entry name" value="ATP-DEPENDENT PERMEASE MDL1, MITOCHONDRIAL"/>
    <property type="match status" value="1"/>
</dbReference>
<feature type="transmembrane region" description="Helical" evidence="9">
    <location>
        <begin position="15"/>
        <end position="35"/>
    </location>
</feature>
<dbReference type="PANTHER" id="PTHR43394:SF1">
    <property type="entry name" value="ATP-BINDING CASSETTE SUB-FAMILY B MEMBER 10, MITOCHONDRIAL"/>
    <property type="match status" value="1"/>
</dbReference>
<dbReference type="InterPro" id="IPR027417">
    <property type="entry name" value="P-loop_NTPase"/>
</dbReference>
<keyword evidence="6" id="KW-0067">ATP-binding</keyword>
<feature type="transmembrane region" description="Helical" evidence="9">
    <location>
        <begin position="269"/>
        <end position="285"/>
    </location>
</feature>
<evidence type="ECO:0000256" key="6">
    <source>
        <dbReference type="ARBA" id="ARBA00022840"/>
    </source>
</evidence>
<proteinExistence type="predicted"/>